<protein>
    <recommendedName>
        <fullName evidence="2">site-specific DNA-methyltransferase (adenine-specific)</fullName>
        <ecNumber evidence="2">2.1.1.72</ecNumber>
    </recommendedName>
</protein>
<dbReference type="InterPro" id="IPR002052">
    <property type="entry name" value="DNA_methylase_N6_adenine_CS"/>
</dbReference>
<dbReference type="PANTHER" id="PTHR33841:SF1">
    <property type="entry name" value="DNA METHYLTRANSFERASE A"/>
    <property type="match status" value="1"/>
</dbReference>
<evidence type="ECO:0000256" key="2">
    <source>
        <dbReference type="ARBA" id="ARBA00011900"/>
    </source>
</evidence>
<dbReference type="EMBL" id="JALHBS010000038">
    <property type="protein sequence ID" value="MCP3054950.1"/>
    <property type="molecule type" value="Genomic_DNA"/>
</dbReference>
<dbReference type="GO" id="GO:0032259">
    <property type="term" value="P:methylation"/>
    <property type="evidence" value="ECO:0007669"/>
    <property type="project" value="UniProtKB-KW"/>
</dbReference>
<dbReference type="PANTHER" id="PTHR33841">
    <property type="entry name" value="DNA METHYLTRANSFERASE YEEA-RELATED"/>
    <property type="match status" value="1"/>
</dbReference>
<dbReference type="InterPro" id="IPR050953">
    <property type="entry name" value="N4_N6_ade-DNA_methylase"/>
</dbReference>
<dbReference type="Pfam" id="PF02384">
    <property type="entry name" value="N6_Mtase"/>
    <property type="match status" value="1"/>
</dbReference>
<dbReference type="EC" id="2.1.1.72" evidence="2"/>
<comment type="caution">
    <text evidence="8">The sequence shown here is derived from an EMBL/GenBank/DDBJ whole genome shotgun (WGS) entry which is preliminary data.</text>
</comment>
<organism evidence="8 9">
    <name type="scientific">Aurantimonas marianensis</name>
    <dbReference type="NCBI Taxonomy" id="2920428"/>
    <lineage>
        <taxon>Bacteria</taxon>
        <taxon>Pseudomonadati</taxon>
        <taxon>Pseudomonadota</taxon>
        <taxon>Alphaproteobacteria</taxon>
        <taxon>Hyphomicrobiales</taxon>
        <taxon>Aurantimonadaceae</taxon>
        <taxon>Aurantimonas</taxon>
    </lineage>
</organism>
<dbReference type="CDD" id="cd02440">
    <property type="entry name" value="AdoMet_MTases"/>
    <property type="match status" value="1"/>
</dbReference>
<dbReference type="GO" id="GO:0009007">
    <property type="term" value="F:site-specific DNA-methyltransferase (adenine-specific) activity"/>
    <property type="evidence" value="ECO:0007669"/>
    <property type="project" value="UniProtKB-EC"/>
</dbReference>
<dbReference type="Gene3D" id="3.40.50.150">
    <property type="entry name" value="Vaccinia Virus protein VP39"/>
    <property type="match status" value="1"/>
</dbReference>
<evidence type="ECO:0000256" key="1">
    <source>
        <dbReference type="ARBA" id="ARBA00006594"/>
    </source>
</evidence>
<reference evidence="8" key="1">
    <citation type="submission" date="2022-03" db="EMBL/GenBank/DDBJ databases">
        <title>Aurantimonas Liuensis sp. Nov., isolated from the hadal seawater of the Mariana Trench.</title>
        <authorList>
            <person name="Liu R."/>
        </authorList>
    </citation>
    <scope>NUCLEOTIDE SEQUENCE</scope>
    <source>
        <strain evidence="8">LRZ36</strain>
    </source>
</reference>
<dbReference type="InterPro" id="IPR003356">
    <property type="entry name" value="DNA_methylase_A-5"/>
</dbReference>
<evidence type="ECO:0000259" key="7">
    <source>
        <dbReference type="Pfam" id="PF02384"/>
    </source>
</evidence>
<dbReference type="GO" id="GO:0003677">
    <property type="term" value="F:DNA binding"/>
    <property type="evidence" value="ECO:0007669"/>
    <property type="project" value="InterPro"/>
</dbReference>
<comment type="similarity">
    <text evidence="1">Belongs to the N(4)/N(6)-methyltransferase family.</text>
</comment>
<evidence type="ECO:0000313" key="8">
    <source>
        <dbReference type="EMBL" id="MCP3054950.1"/>
    </source>
</evidence>
<keyword evidence="5" id="KW-0680">Restriction system</keyword>
<dbReference type="PRINTS" id="PR00507">
    <property type="entry name" value="N12N6MTFRASE"/>
</dbReference>
<evidence type="ECO:0000256" key="6">
    <source>
        <dbReference type="ARBA" id="ARBA00047942"/>
    </source>
</evidence>
<comment type="catalytic activity">
    <reaction evidence="6">
        <text>a 2'-deoxyadenosine in DNA + S-adenosyl-L-methionine = an N(6)-methyl-2'-deoxyadenosine in DNA + S-adenosyl-L-homocysteine + H(+)</text>
        <dbReference type="Rhea" id="RHEA:15197"/>
        <dbReference type="Rhea" id="RHEA-COMP:12418"/>
        <dbReference type="Rhea" id="RHEA-COMP:12419"/>
        <dbReference type="ChEBI" id="CHEBI:15378"/>
        <dbReference type="ChEBI" id="CHEBI:57856"/>
        <dbReference type="ChEBI" id="CHEBI:59789"/>
        <dbReference type="ChEBI" id="CHEBI:90615"/>
        <dbReference type="ChEBI" id="CHEBI:90616"/>
        <dbReference type="EC" id="2.1.1.72"/>
    </reaction>
</comment>
<sequence length="552" mass="62836">MADGDIALKPEEGVRQTIIRELARMGWRQDQLLWKPEWPIPNAPHDLTKRERGQKYNICGTADLVAFADDSQKPHAIQVIFEFKAPDIEAGKDQLTRYLSSEPLAKMGFWTNGSETLAIYKRHSADWVEIKGAKLPAPGDDLTQPPDEPPTWNDLKEPGEAELSAVLRRIVATVVAGDSRVNRREEQLREILHLVLVKLESDAVYSRSTNRDTPVDFRIYGDNLSKITLTAHRMRELFQDYFTRQRTRIFHPDDRAELLLSDETIYAVVAELWPYRILGDDIEILSKAFQIFRTSALKSGEGQYLTPLRIIRPAIMALEITSQDKVIDPACGTGGFLIEALRQVSAREFPEEAEAWTLVKWANDNLYGIDKDDIGVKLTRAEMVAMRDGSTHVLMGDAVRVNQWPTKYSKLADELGSKETFIHEGFSVVVTNPPFGEDLKVSASDCRDAGYTISRAASKKPGKHADLEIGLVYLELAYRLLRVGGRVGIILPETYFFSKKYSWLPTWLQTRFKLRGMLNIPMEAFEEFCRAKTNFYIFEKIEQPKKPARKDK</sequence>
<dbReference type="GO" id="GO:0009307">
    <property type="term" value="P:DNA restriction-modification system"/>
    <property type="evidence" value="ECO:0007669"/>
    <property type="project" value="UniProtKB-KW"/>
</dbReference>
<gene>
    <name evidence="8" type="ORF">MJ956_07260</name>
</gene>
<name>A0A9X2H735_9HYPH</name>
<evidence type="ECO:0000256" key="5">
    <source>
        <dbReference type="ARBA" id="ARBA00022747"/>
    </source>
</evidence>
<evidence type="ECO:0000256" key="3">
    <source>
        <dbReference type="ARBA" id="ARBA00022603"/>
    </source>
</evidence>
<proteinExistence type="inferred from homology"/>
<keyword evidence="4" id="KW-0808">Transferase</keyword>
<dbReference type="AlphaFoldDB" id="A0A9X2H735"/>
<evidence type="ECO:0000313" key="9">
    <source>
        <dbReference type="Proteomes" id="UP001155220"/>
    </source>
</evidence>
<accession>A0A9X2H735</accession>
<keyword evidence="3 8" id="KW-0489">Methyltransferase</keyword>
<keyword evidence="9" id="KW-1185">Reference proteome</keyword>
<dbReference type="GO" id="GO:0008170">
    <property type="term" value="F:N-methyltransferase activity"/>
    <property type="evidence" value="ECO:0007669"/>
    <property type="project" value="InterPro"/>
</dbReference>
<dbReference type="RefSeq" id="WP_253963817.1">
    <property type="nucleotide sequence ID" value="NZ_JALHBS010000038.1"/>
</dbReference>
<dbReference type="PROSITE" id="PS00092">
    <property type="entry name" value="N6_MTASE"/>
    <property type="match status" value="1"/>
</dbReference>
<dbReference type="SUPFAM" id="SSF53335">
    <property type="entry name" value="S-adenosyl-L-methionine-dependent methyltransferases"/>
    <property type="match status" value="1"/>
</dbReference>
<evidence type="ECO:0000256" key="4">
    <source>
        <dbReference type="ARBA" id="ARBA00022679"/>
    </source>
</evidence>
<dbReference type="Proteomes" id="UP001155220">
    <property type="component" value="Unassembled WGS sequence"/>
</dbReference>
<feature type="domain" description="DNA methylase adenine-specific" evidence="7">
    <location>
        <begin position="295"/>
        <end position="542"/>
    </location>
</feature>
<dbReference type="InterPro" id="IPR029063">
    <property type="entry name" value="SAM-dependent_MTases_sf"/>
</dbReference>